<evidence type="ECO:0000256" key="1">
    <source>
        <dbReference type="ARBA" id="ARBA00001774"/>
    </source>
</evidence>
<dbReference type="Gene3D" id="3.30.200.110">
    <property type="entry name" value="Inositol-pentakisphosphate 2-kinase, N-lobe"/>
    <property type="match status" value="1"/>
</dbReference>
<evidence type="ECO:0000259" key="3">
    <source>
        <dbReference type="PROSITE" id="PS50234"/>
    </source>
</evidence>
<evidence type="ECO:0000256" key="2">
    <source>
        <dbReference type="SAM" id="MobiDB-lite"/>
    </source>
</evidence>
<feature type="region of interest" description="Disordered" evidence="2">
    <location>
        <begin position="388"/>
        <end position="467"/>
    </location>
</feature>
<dbReference type="AlphaFoldDB" id="G7DT11"/>
<protein>
    <recommendedName>
        <fullName evidence="3">VWFA domain-containing protein</fullName>
    </recommendedName>
</protein>
<gene>
    <name evidence="4" type="primary">Mo00367</name>
    <name evidence="4" type="ORF">E5Q_00367</name>
</gene>
<evidence type="ECO:0000313" key="4">
    <source>
        <dbReference type="EMBL" id="GAA93721.1"/>
    </source>
</evidence>
<dbReference type="PANTHER" id="PTHR34706">
    <property type="entry name" value="SLR1338 PROTEIN"/>
    <property type="match status" value="1"/>
</dbReference>
<dbReference type="GO" id="GO:0035299">
    <property type="term" value="F:inositol-1,3,4,5,6-pentakisphosphate 2-kinase activity"/>
    <property type="evidence" value="ECO:0007669"/>
    <property type="project" value="UniProtKB-EC"/>
</dbReference>
<dbReference type="InterPro" id="IPR043001">
    <property type="entry name" value="IP5_2-K_N_lobe"/>
</dbReference>
<comment type="catalytic activity">
    <reaction evidence="1">
        <text>1D-myo-inositol 1,3,4,5,6-pentakisphosphate + ATP = 1D-myo-inositol hexakisphosphate + ADP + H(+)</text>
        <dbReference type="Rhea" id="RHEA:20313"/>
        <dbReference type="ChEBI" id="CHEBI:15378"/>
        <dbReference type="ChEBI" id="CHEBI:30616"/>
        <dbReference type="ChEBI" id="CHEBI:57733"/>
        <dbReference type="ChEBI" id="CHEBI:58130"/>
        <dbReference type="ChEBI" id="CHEBI:456216"/>
        <dbReference type="EC" id="2.7.1.158"/>
    </reaction>
</comment>
<feature type="compositionally biased region" description="Polar residues" evidence="2">
    <location>
        <begin position="399"/>
        <end position="414"/>
    </location>
</feature>
<dbReference type="SUPFAM" id="SSF53300">
    <property type="entry name" value="vWA-like"/>
    <property type="match status" value="1"/>
</dbReference>
<feature type="compositionally biased region" description="Low complexity" evidence="2">
    <location>
        <begin position="388"/>
        <end position="398"/>
    </location>
</feature>
<dbReference type="GO" id="GO:0005524">
    <property type="term" value="F:ATP binding"/>
    <property type="evidence" value="ECO:0007669"/>
    <property type="project" value="InterPro"/>
</dbReference>
<name>G7DT11_MIXOS</name>
<feature type="domain" description="VWFA" evidence="3">
    <location>
        <begin position="475"/>
        <end position="667"/>
    </location>
</feature>
<dbReference type="EMBL" id="BABT02000023">
    <property type="protein sequence ID" value="GAA93721.1"/>
    <property type="molecule type" value="Genomic_DNA"/>
</dbReference>
<organism evidence="4 5">
    <name type="scientific">Mixia osmundae (strain CBS 9802 / IAM 14324 / JCM 22182 / KY 12970)</name>
    <dbReference type="NCBI Taxonomy" id="764103"/>
    <lineage>
        <taxon>Eukaryota</taxon>
        <taxon>Fungi</taxon>
        <taxon>Dikarya</taxon>
        <taxon>Basidiomycota</taxon>
        <taxon>Pucciniomycotina</taxon>
        <taxon>Mixiomycetes</taxon>
        <taxon>Mixiales</taxon>
        <taxon>Mixiaceae</taxon>
        <taxon>Mixia</taxon>
    </lineage>
</organism>
<dbReference type="OrthoDB" id="2142040at2759"/>
<dbReference type="InterPro" id="IPR002035">
    <property type="entry name" value="VWF_A"/>
</dbReference>
<dbReference type="Proteomes" id="UP000009131">
    <property type="component" value="Unassembled WGS sequence"/>
</dbReference>
<dbReference type="HOGENOM" id="CLU_403879_0_0_1"/>
<reference evidence="4 5" key="2">
    <citation type="journal article" date="2012" name="Open Biol.">
        <title>Characteristics of nucleosomes and linker DNA regions on the genome of the basidiomycete Mixia osmundae revealed by mono- and dinucleosome mapping.</title>
        <authorList>
            <person name="Nishida H."/>
            <person name="Kondo S."/>
            <person name="Matsumoto T."/>
            <person name="Suzuki Y."/>
            <person name="Yoshikawa H."/>
            <person name="Taylor T.D."/>
            <person name="Sugiyama J."/>
        </authorList>
    </citation>
    <scope>NUCLEOTIDE SEQUENCE [LARGE SCALE GENOMIC DNA]</scope>
    <source>
        <strain evidence="5">CBS 9802 / IAM 14324 / JCM 22182 / KY 12970</strain>
    </source>
</reference>
<dbReference type="InParanoid" id="G7DT11"/>
<dbReference type="InterPro" id="IPR009286">
    <property type="entry name" value="Ins_P5_2-kin"/>
</dbReference>
<evidence type="ECO:0000313" key="5">
    <source>
        <dbReference type="Proteomes" id="UP000009131"/>
    </source>
</evidence>
<keyword evidence="5" id="KW-1185">Reference proteome</keyword>
<sequence>MQLQPDQWRYVNEGRANIVFAYSGNESAYLNKVIRISKNGGPSGDDTAFRALLRRLVPAEHQTQPPTRLTVNTSSLLKLLASTEHLRPQQRRDEPAIDLAGSQVHLMDNVFGSGVAVEIKPKWGFIPSEQASAPPQLCRYCMHSVSRDHRAGHTPQRLSHRRATYCPLDLFSPHRARSEHALERLWQHWLDSRASSNNFRVFVDSQLVMSDELGLAGLRQALACTRGAEKTIILSSLSHQLTGLKKLAELQREHDGAGIVRLWAAVCAQPDFSCFLTPATEAELRNGAFDSGSSLHGKSELRKAIIAYAISATFKDCSLAIQLPPSMRESSSIVKWIDLDCKPLSRLPHWARQAHDMRDDLRRALKSSTGDFAGCSLPESSMKKFLNKLNNSSSGSSSTQYNSQPTYGGSASNFSGPSQPPSYRPPPGAPPATSRQAGYVPQGTYAPPEGPPPPDGASSTGPGKEDAYAPLRRYDTVFLVDDSESMEMFWDETRKALTGVVEIATRYDDDGCDLVFFNSTFVAQGVKSSADMIRTFRRVEPRRSTPTATALRRVVEPYLLKLEASKASGSPKPKPLNIVCLTDGAPNRGEEPDMIIVDAAKRLDAGRFPLSQLGISFIQIGTDDEATQALEALDDQLRATHKIRDMVDTTPYDPKQSLTSEYLLKAIMGGISRKLDNTPRT</sequence>
<feature type="compositionally biased region" description="Pro residues" evidence="2">
    <location>
        <begin position="418"/>
        <end position="430"/>
    </location>
</feature>
<dbReference type="InterPro" id="IPR036465">
    <property type="entry name" value="vWFA_dom_sf"/>
</dbReference>
<feature type="compositionally biased region" description="Low complexity" evidence="2">
    <location>
        <begin position="431"/>
        <end position="447"/>
    </location>
</feature>
<dbReference type="RefSeq" id="XP_014566159.1">
    <property type="nucleotide sequence ID" value="XM_014710673.1"/>
</dbReference>
<reference evidence="4 5" key="1">
    <citation type="journal article" date="2011" name="J. Gen. Appl. Microbiol.">
        <title>Draft genome sequencing of the enigmatic basidiomycete Mixia osmundae.</title>
        <authorList>
            <person name="Nishida H."/>
            <person name="Nagatsuka Y."/>
            <person name="Sugiyama J."/>
        </authorList>
    </citation>
    <scope>NUCLEOTIDE SEQUENCE [LARGE SCALE GENOMIC DNA]</scope>
    <source>
        <strain evidence="5">CBS 9802 / IAM 14324 / JCM 22182 / KY 12970</strain>
    </source>
</reference>
<comment type="caution">
    <text evidence="4">The sequence shown here is derived from an EMBL/GenBank/DDBJ whole genome shotgun (WGS) entry which is preliminary data.</text>
</comment>
<dbReference type="SMART" id="SM00327">
    <property type="entry name" value="VWA"/>
    <property type="match status" value="1"/>
</dbReference>
<accession>G7DT11</accession>
<dbReference type="PROSITE" id="PS50234">
    <property type="entry name" value="VWFA"/>
    <property type="match status" value="1"/>
</dbReference>
<dbReference type="eggNOG" id="KOG4749">
    <property type="taxonomic scope" value="Eukaryota"/>
</dbReference>
<dbReference type="Pfam" id="PF06090">
    <property type="entry name" value="Ins_P5_2-kin"/>
    <property type="match status" value="1"/>
</dbReference>
<dbReference type="STRING" id="764103.G7DT11"/>
<dbReference type="Gene3D" id="3.40.50.410">
    <property type="entry name" value="von Willebrand factor, type A domain"/>
    <property type="match status" value="1"/>
</dbReference>
<proteinExistence type="predicted"/>
<dbReference type="Pfam" id="PF00092">
    <property type="entry name" value="VWA"/>
    <property type="match status" value="1"/>
</dbReference>
<dbReference type="PANTHER" id="PTHR34706:SF1">
    <property type="entry name" value="VWFA DOMAIN-CONTAINING PROTEIN"/>
    <property type="match status" value="1"/>
</dbReference>